<name>A0A543PLL3_9MICO</name>
<dbReference type="EMBL" id="VFQF01000003">
    <property type="protein sequence ID" value="TQN44962.1"/>
    <property type="molecule type" value="Genomic_DNA"/>
</dbReference>
<sequence length="32" mass="3548">MTTASTSDGNVARGSVVHSPEWRDRNGNRYEP</sequence>
<dbReference type="AlphaFoldDB" id="A0A543PLL3"/>
<feature type="compositionally biased region" description="Basic and acidic residues" evidence="1">
    <location>
        <begin position="20"/>
        <end position="32"/>
    </location>
</feature>
<protein>
    <submittedName>
        <fullName evidence="2">Uncharacterized protein</fullName>
    </submittedName>
</protein>
<reference evidence="2 3" key="1">
    <citation type="submission" date="2019-06" db="EMBL/GenBank/DDBJ databases">
        <title>Sequencing the genomes of 1000 actinobacteria strains.</title>
        <authorList>
            <person name="Klenk H.-P."/>
        </authorList>
    </citation>
    <scope>NUCLEOTIDE SEQUENCE [LARGE SCALE GENOMIC DNA]</scope>
    <source>
        <strain evidence="2 3">DSM 21776</strain>
    </source>
</reference>
<evidence type="ECO:0000256" key="1">
    <source>
        <dbReference type="SAM" id="MobiDB-lite"/>
    </source>
</evidence>
<organism evidence="2 3">
    <name type="scientific">Humibacillus xanthopallidus</name>
    <dbReference type="NCBI Taxonomy" id="412689"/>
    <lineage>
        <taxon>Bacteria</taxon>
        <taxon>Bacillati</taxon>
        <taxon>Actinomycetota</taxon>
        <taxon>Actinomycetes</taxon>
        <taxon>Micrococcales</taxon>
        <taxon>Intrasporangiaceae</taxon>
        <taxon>Humibacillus</taxon>
    </lineage>
</organism>
<proteinExistence type="predicted"/>
<accession>A0A543PLL3</accession>
<comment type="caution">
    <text evidence="2">The sequence shown here is derived from an EMBL/GenBank/DDBJ whole genome shotgun (WGS) entry which is preliminary data.</text>
</comment>
<dbReference type="Proteomes" id="UP000320085">
    <property type="component" value="Unassembled WGS sequence"/>
</dbReference>
<gene>
    <name evidence="2" type="ORF">FHX52_4186</name>
</gene>
<feature type="region of interest" description="Disordered" evidence="1">
    <location>
        <begin position="1"/>
        <end position="32"/>
    </location>
</feature>
<evidence type="ECO:0000313" key="2">
    <source>
        <dbReference type="EMBL" id="TQN44962.1"/>
    </source>
</evidence>
<evidence type="ECO:0000313" key="3">
    <source>
        <dbReference type="Proteomes" id="UP000320085"/>
    </source>
</evidence>